<dbReference type="Proteomes" id="UP000569951">
    <property type="component" value="Unassembled WGS sequence"/>
</dbReference>
<evidence type="ECO:0008006" key="4">
    <source>
        <dbReference type="Google" id="ProtNLM"/>
    </source>
</evidence>
<dbReference type="EMBL" id="JACHHG010000017">
    <property type="protein sequence ID" value="MBB6099904.1"/>
    <property type="molecule type" value="Genomic_DNA"/>
</dbReference>
<evidence type="ECO:0000313" key="2">
    <source>
        <dbReference type="EMBL" id="MBB6099904.1"/>
    </source>
</evidence>
<keyword evidence="1" id="KW-1133">Transmembrane helix</keyword>
<evidence type="ECO:0000313" key="3">
    <source>
        <dbReference type="Proteomes" id="UP000569951"/>
    </source>
</evidence>
<feature type="transmembrane region" description="Helical" evidence="1">
    <location>
        <begin position="153"/>
        <end position="170"/>
    </location>
</feature>
<feature type="transmembrane region" description="Helical" evidence="1">
    <location>
        <begin position="88"/>
        <end position="107"/>
    </location>
</feature>
<feature type="transmembrane region" description="Helical" evidence="1">
    <location>
        <begin position="61"/>
        <end position="82"/>
    </location>
</feature>
<protein>
    <recommendedName>
        <fullName evidence="4">DUF5668 domain-containing protein</fullName>
    </recommendedName>
</protein>
<keyword evidence="1" id="KW-0472">Membrane</keyword>
<organism evidence="2 3">
    <name type="scientific">Deinobacterium chartae</name>
    <dbReference type="NCBI Taxonomy" id="521158"/>
    <lineage>
        <taxon>Bacteria</taxon>
        <taxon>Thermotogati</taxon>
        <taxon>Deinococcota</taxon>
        <taxon>Deinococci</taxon>
        <taxon>Deinococcales</taxon>
        <taxon>Deinococcaceae</taxon>
        <taxon>Deinobacterium</taxon>
    </lineage>
</organism>
<dbReference type="RefSeq" id="WP_183988645.1">
    <property type="nucleotide sequence ID" value="NZ_JACHHG010000017.1"/>
</dbReference>
<comment type="caution">
    <text evidence="2">The sequence shown here is derived from an EMBL/GenBank/DDBJ whole genome shotgun (WGS) entry which is preliminary data.</text>
</comment>
<name>A0A841I4D7_9DEIO</name>
<dbReference type="AlphaFoldDB" id="A0A841I4D7"/>
<feature type="transmembrane region" description="Helical" evidence="1">
    <location>
        <begin position="127"/>
        <end position="147"/>
    </location>
</feature>
<feature type="transmembrane region" description="Helical" evidence="1">
    <location>
        <begin position="12"/>
        <end position="29"/>
    </location>
</feature>
<reference evidence="2 3" key="1">
    <citation type="submission" date="2020-08" db="EMBL/GenBank/DDBJ databases">
        <title>Genomic Encyclopedia of Type Strains, Phase IV (KMG-IV): sequencing the most valuable type-strain genomes for metagenomic binning, comparative biology and taxonomic classification.</title>
        <authorList>
            <person name="Goeker M."/>
        </authorList>
    </citation>
    <scope>NUCLEOTIDE SEQUENCE [LARGE SCALE GENOMIC DNA]</scope>
    <source>
        <strain evidence="2 3">DSM 21458</strain>
    </source>
</reference>
<gene>
    <name evidence="2" type="ORF">HNR42_003364</name>
</gene>
<keyword evidence="1" id="KW-0812">Transmembrane</keyword>
<feature type="transmembrane region" description="Helical" evidence="1">
    <location>
        <begin position="35"/>
        <end position="54"/>
    </location>
</feature>
<evidence type="ECO:0000256" key="1">
    <source>
        <dbReference type="SAM" id="Phobius"/>
    </source>
</evidence>
<sequence length="191" mass="20185">MKDSQSSGNAGLGLVLIALGAFFLLGQFVRFDFGALLWPLFVLIPGLALLLAHLGGGRATAALGVPASVVTAVGLILFFQNATGHFESWAYAWALVAPTAVGMGLWLQGSRSGEVSLMRQGLSVARLGLVMFAVGFLFFEGVLDISGLGLQNVGRFLMPLILIGVGLALISRRASRRTRDQEPPSDGNLMR</sequence>
<accession>A0A841I4D7</accession>
<keyword evidence="3" id="KW-1185">Reference proteome</keyword>
<proteinExistence type="predicted"/>